<proteinExistence type="predicted"/>
<dbReference type="AlphaFoldDB" id="A0A6A7BZA6"/>
<feature type="signal peptide" evidence="1">
    <location>
        <begin position="1"/>
        <end position="17"/>
    </location>
</feature>
<gene>
    <name evidence="2" type="ORF">K470DRAFT_68288</name>
</gene>
<dbReference type="EMBL" id="MU005980">
    <property type="protein sequence ID" value="KAF2860570.1"/>
    <property type="molecule type" value="Genomic_DNA"/>
</dbReference>
<accession>A0A6A7BZA6</accession>
<evidence type="ECO:0008006" key="4">
    <source>
        <dbReference type="Google" id="ProtNLM"/>
    </source>
</evidence>
<evidence type="ECO:0000256" key="1">
    <source>
        <dbReference type="SAM" id="SignalP"/>
    </source>
</evidence>
<dbReference type="Proteomes" id="UP000799421">
    <property type="component" value="Unassembled WGS sequence"/>
</dbReference>
<keyword evidence="1" id="KW-0732">Signal</keyword>
<protein>
    <recommendedName>
        <fullName evidence="4">Secreted protein</fullName>
    </recommendedName>
</protein>
<reference evidence="2" key="1">
    <citation type="journal article" date="2020" name="Stud. Mycol.">
        <title>101 Dothideomycetes genomes: a test case for predicting lifestyles and emergence of pathogens.</title>
        <authorList>
            <person name="Haridas S."/>
            <person name="Albert R."/>
            <person name="Binder M."/>
            <person name="Bloem J."/>
            <person name="Labutti K."/>
            <person name="Salamov A."/>
            <person name="Andreopoulos B."/>
            <person name="Baker S."/>
            <person name="Barry K."/>
            <person name="Bills G."/>
            <person name="Bluhm B."/>
            <person name="Cannon C."/>
            <person name="Castanera R."/>
            <person name="Culley D."/>
            <person name="Daum C."/>
            <person name="Ezra D."/>
            <person name="Gonzalez J."/>
            <person name="Henrissat B."/>
            <person name="Kuo A."/>
            <person name="Liang C."/>
            <person name="Lipzen A."/>
            <person name="Lutzoni F."/>
            <person name="Magnuson J."/>
            <person name="Mondo S."/>
            <person name="Nolan M."/>
            <person name="Ohm R."/>
            <person name="Pangilinan J."/>
            <person name="Park H.-J."/>
            <person name="Ramirez L."/>
            <person name="Alfaro M."/>
            <person name="Sun H."/>
            <person name="Tritt A."/>
            <person name="Yoshinaga Y."/>
            <person name="Zwiers L.-H."/>
            <person name="Turgeon B."/>
            <person name="Goodwin S."/>
            <person name="Spatafora J."/>
            <person name="Crous P."/>
            <person name="Grigoriev I."/>
        </authorList>
    </citation>
    <scope>NUCLEOTIDE SEQUENCE</scope>
    <source>
        <strain evidence="2">CBS 480.64</strain>
    </source>
</reference>
<keyword evidence="3" id="KW-1185">Reference proteome</keyword>
<evidence type="ECO:0000313" key="3">
    <source>
        <dbReference type="Proteomes" id="UP000799421"/>
    </source>
</evidence>
<organism evidence="2 3">
    <name type="scientific">Piedraia hortae CBS 480.64</name>
    <dbReference type="NCBI Taxonomy" id="1314780"/>
    <lineage>
        <taxon>Eukaryota</taxon>
        <taxon>Fungi</taxon>
        <taxon>Dikarya</taxon>
        <taxon>Ascomycota</taxon>
        <taxon>Pezizomycotina</taxon>
        <taxon>Dothideomycetes</taxon>
        <taxon>Dothideomycetidae</taxon>
        <taxon>Capnodiales</taxon>
        <taxon>Piedraiaceae</taxon>
        <taxon>Piedraia</taxon>
    </lineage>
</organism>
<sequence>MCQRRFMICMHIAVVTSFATELERAAKSLSIFKLAYSANIPGTSWYTRVRQGLSPTDHQRAFFHFWRAQRGRMMILRVVLKMNNKFLIIPCPRTNMQPWRHVYSWRVPRYSYHST</sequence>
<evidence type="ECO:0000313" key="2">
    <source>
        <dbReference type="EMBL" id="KAF2860570.1"/>
    </source>
</evidence>
<name>A0A6A7BZA6_9PEZI</name>
<feature type="chain" id="PRO_5025539516" description="Secreted protein" evidence="1">
    <location>
        <begin position="18"/>
        <end position="115"/>
    </location>
</feature>